<dbReference type="EMBL" id="BEHT01000003">
    <property type="protein sequence ID" value="GBC97832.1"/>
    <property type="molecule type" value="Genomic_DNA"/>
</dbReference>
<evidence type="ECO:0000313" key="1">
    <source>
        <dbReference type="EMBL" id="GBC97832.1"/>
    </source>
</evidence>
<dbReference type="InterPro" id="IPR009057">
    <property type="entry name" value="Homeodomain-like_sf"/>
</dbReference>
<accession>A0A2H5X9G0</accession>
<evidence type="ECO:0000313" key="2">
    <source>
        <dbReference type="Proteomes" id="UP000236173"/>
    </source>
</evidence>
<dbReference type="InterPro" id="IPR007367">
    <property type="entry name" value="DUF433"/>
</dbReference>
<dbReference type="Pfam" id="PF04255">
    <property type="entry name" value="DUF433"/>
    <property type="match status" value="1"/>
</dbReference>
<name>A0A2H5X9G0_9BACT</name>
<dbReference type="SUPFAM" id="SSF46689">
    <property type="entry name" value="Homeodomain-like"/>
    <property type="match status" value="1"/>
</dbReference>
<dbReference type="Proteomes" id="UP000236173">
    <property type="component" value="Unassembled WGS sequence"/>
</dbReference>
<dbReference type="AlphaFoldDB" id="A0A2H5X9G0"/>
<dbReference type="Gene3D" id="1.10.10.10">
    <property type="entry name" value="Winged helix-like DNA-binding domain superfamily/Winged helix DNA-binding domain"/>
    <property type="match status" value="1"/>
</dbReference>
<organism evidence="1 2">
    <name type="scientific">Candidatus Fervidibacter japonicus</name>
    <dbReference type="NCBI Taxonomy" id="2035412"/>
    <lineage>
        <taxon>Bacteria</taxon>
        <taxon>Candidatus Fervidibacterota</taxon>
        <taxon>Candidatus Fervidibacter</taxon>
    </lineage>
</organism>
<dbReference type="InterPro" id="IPR036388">
    <property type="entry name" value="WH-like_DNA-bd_sf"/>
</dbReference>
<reference evidence="2" key="1">
    <citation type="submission" date="2017-09" db="EMBL/GenBank/DDBJ databases">
        <title>Metaegenomics of thermophilic ammonia-oxidizing enrichment culture.</title>
        <authorList>
            <person name="Kato S."/>
            <person name="Suzuki K."/>
        </authorList>
    </citation>
    <scope>NUCLEOTIDE SEQUENCE [LARGE SCALE GENOMIC DNA]</scope>
</reference>
<dbReference type="PANTHER" id="PTHR34849:SF3">
    <property type="entry name" value="SSR2962 PROTEIN"/>
    <property type="match status" value="1"/>
</dbReference>
<proteinExistence type="predicted"/>
<sequence length="82" mass="8831">MAAVEIAPRIVVDEKVCFGKPVIKGTRVPIHIVLAKLAGGMTMEQVAEEYGITLDDIRAALAYAASIIANETILPIPTEEQR</sequence>
<dbReference type="PANTHER" id="PTHR34849">
    <property type="entry name" value="SSL5025 PROTEIN"/>
    <property type="match status" value="1"/>
</dbReference>
<protein>
    <submittedName>
        <fullName evidence="1">Antitoxin VapB45</fullName>
    </submittedName>
</protein>
<comment type="caution">
    <text evidence="1">The sequence shown here is derived from an EMBL/GenBank/DDBJ whole genome shotgun (WGS) entry which is preliminary data.</text>
</comment>
<gene>
    <name evidence="1" type="ORF">HRbin17_00327</name>
</gene>